<gene>
    <name evidence="1" type="ORF">GFL91_25115</name>
</gene>
<sequence>MKGNGYQQFVPRRFHRFPTIHYAIFLAKNINILATSRRWPRSSRPARIIDPAIFRVVKAG</sequence>
<dbReference type="Proteomes" id="UP000662259">
    <property type="component" value="Unassembled WGS sequence"/>
</dbReference>
<proteinExistence type="predicted"/>
<evidence type="ECO:0000313" key="2">
    <source>
        <dbReference type="Proteomes" id="UP000662259"/>
    </source>
</evidence>
<evidence type="ECO:0000313" key="1">
    <source>
        <dbReference type="EMBL" id="NKM48188.1"/>
    </source>
</evidence>
<name>A0A8I2H273_RHILV</name>
<dbReference type="EMBL" id="WIEZ01000015">
    <property type="protein sequence ID" value="NKM48188.1"/>
    <property type="molecule type" value="Genomic_DNA"/>
</dbReference>
<accession>A0A8I2H273</accession>
<protein>
    <submittedName>
        <fullName evidence="1">Uncharacterized protein</fullName>
    </submittedName>
</protein>
<dbReference type="AlphaFoldDB" id="A0A8I2H273"/>
<organism evidence="1 2">
    <name type="scientific">Rhizobium leguminosarum bv. viciae</name>
    <dbReference type="NCBI Taxonomy" id="387"/>
    <lineage>
        <taxon>Bacteria</taxon>
        <taxon>Pseudomonadati</taxon>
        <taxon>Pseudomonadota</taxon>
        <taxon>Alphaproteobacteria</taxon>
        <taxon>Hyphomicrobiales</taxon>
        <taxon>Rhizobiaceae</taxon>
        <taxon>Rhizobium/Agrobacterium group</taxon>
        <taxon>Rhizobium</taxon>
    </lineage>
</organism>
<comment type="caution">
    <text evidence="1">The sequence shown here is derived from an EMBL/GenBank/DDBJ whole genome shotgun (WGS) entry which is preliminary data.</text>
</comment>
<reference evidence="1" key="1">
    <citation type="submission" date="2019-10" db="EMBL/GenBank/DDBJ databases">
        <title>Rhizobium leguminosarum symbiovar viciae collection.</title>
        <authorList>
            <person name="Boivin S."/>
            <person name="Lepetit M."/>
        </authorList>
    </citation>
    <scope>NUCLEOTIDE SEQUENCE</scope>
    <source>
        <strain evidence="1">L143</strain>
    </source>
</reference>